<reference evidence="3" key="2">
    <citation type="journal article" date="2021" name="PeerJ">
        <title>Extensive microbial diversity within the chicken gut microbiome revealed by metagenomics and culture.</title>
        <authorList>
            <person name="Gilroy R."/>
            <person name="Ravi A."/>
            <person name="Getino M."/>
            <person name="Pursley I."/>
            <person name="Horton D.L."/>
            <person name="Alikhan N.F."/>
            <person name="Baker D."/>
            <person name="Gharbi K."/>
            <person name="Hall N."/>
            <person name="Watson M."/>
            <person name="Adriaenssens E.M."/>
            <person name="Foster-Nyarko E."/>
            <person name="Jarju S."/>
            <person name="Secka A."/>
            <person name="Antonio M."/>
            <person name="Oren A."/>
            <person name="Chaudhuri R.R."/>
            <person name="La Ragione R."/>
            <person name="Hildebrand F."/>
            <person name="Pallen M.J."/>
        </authorList>
    </citation>
    <scope>NUCLEOTIDE SEQUENCE</scope>
    <source>
        <strain evidence="3">ChiW3-316</strain>
    </source>
</reference>
<sequence length="247" mass="27478">MEDPIEDLLYKKPEDLTQEEVNQAHKRSFESKDPAEQQRYDKIVSEYYHTNYSNSPQRQDETGKGLEPRATRRIPEQSSPLLSSSGCPVDEEIRLMSERLSQIDSNPFHDSGIRGLQRGLNKAGAFPQLKEDGKLGPKTISAWKRAAAENPAKLNQALGTGSMENLITKNRGTTFSPQDLDNSARLAWGDDGGRTLQRSLNQAGNVKEGYEPLKEDNVIGEKTTSAFNSLKEEDEDGLLASLDKTVI</sequence>
<feature type="region of interest" description="Disordered" evidence="1">
    <location>
        <begin position="1"/>
        <end position="89"/>
    </location>
</feature>
<dbReference type="InterPro" id="IPR018537">
    <property type="entry name" value="Peptidoglycan-bd_3"/>
</dbReference>
<dbReference type="EMBL" id="DVNC01000049">
    <property type="protein sequence ID" value="HIU53821.1"/>
    <property type="molecule type" value="Genomic_DNA"/>
</dbReference>
<evidence type="ECO:0000313" key="3">
    <source>
        <dbReference type="EMBL" id="HIU53821.1"/>
    </source>
</evidence>
<accession>A0A9D1M528</accession>
<evidence type="ECO:0000313" key="4">
    <source>
        <dbReference type="Proteomes" id="UP000824107"/>
    </source>
</evidence>
<comment type="caution">
    <text evidence="3">The sequence shown here is derived from an EMBL/GenBank/DDBJ whole genome shotgun (WGS) entry which is preliminary data.</text>
</comment>
<feature type="compositionally biased region" description="Basic and acidic residues" evidence="1">
    <location>
        <begin position="58"/>
        <end position="75"/>
    </location>
</feature>
<name>A0A9D1M528_9PROT</name>
<evidence type="ECO:0000256" key="1">
    <source>
        <dbReference type="SAM" id="MobiDB-lite"/>
    </source>
</evidence>
<organism evidence="3 4">
    <name type="scientific">Candidatus Scatocola faecipullorum</name>
    <dbReference type="NCBI Taxonomy" id="2840917"/>
    <lineage>
        <taxon>Bacteria</taxon>
        <taxon>Pseudomonadati</taxon>
        <taxon>Pseudomonadota</taxon>
        <taxon>Alphaproteobacteria</taxon>
        <taxon>Rhodospirillales</taxon>
        <taxon>Rhodospirillaceae</taxon>
        <taxon>Rhodospirillaceae incertae sedis</taxon>
        <taxon>Candidatus Scatocola</taxon>
    </lineage>
</organism>
<feature type="compositionally biased region" description="Polar residues" evidence="1">
    <location>
        <begin position="76"/>
        <end position="86"/>
    </location>
</feature>
<feature type="domain" description="Peptidoglycan binding" evidence="2">
    <location>
        <begin position="112"/>
        <end position="162"/>
    </location>
</feature>
<evidence type="ECO:0000259" key="2">
    <source>
        <dbReference type="Pfam" id="PF09374"/>
    </source>
</evidence>
<gene>
    <name evidence="3" type="ORF">IAD20_07040</name>
</gene>
<protein>
    <recommendedName>
        <fullName evidence="2">Peptidoglycan binding domain-containing protein</fullName>
    </recommendedName>
</protein>
<proteinExistence type="predicted"/>
<feature type="compositionally biased region" description="Basic and acidic residues" evidence="1">
    <location>
        <begin position="27"/>
        <end position="44"/>
    </location>
</feature>
<dbReference type="Pfam" id="PF09374">
    <property type="entry name" value="PG_binding_3"/>
    <property type="match status" value="1"/>
</dbReference>
<feature type="compositionally biased region" description="Polar residues" evidence="1">
    <location>
        <begin position="48"/>
        <end position="57"/>
    </location>
</feature>
<reference evidence="3" key="1">
    <citation type="submission" date="2020-10" db="EMBL/GenBank/DDBJ databases">
        <authorList>
            <person name="Gilroy R."/>
        </authorList>
    </citation>
    <scope>NUCLEOTIDE SEQUENCE</scope>
    <source>
        <strain evidence="3">ChiW3-316</strain>
    </source>
</reference>
<dbReference type="Proteomes" id="UP000824107">
    <property type="component" value="Unassembled WGS sequence"/>
</dbReference>
<dbReference type="AlphaFoldDB" id="A0A9D1M528"/>